<reference evidence="2" key="1">
    <citation type="submission" date="2021-01" db="EMBL/GenBank/DDBJ databases">
        <title>Caligus Genome Assembly.</title>
        <authorList>
            <person name="Gallardo-Escarate C."/>
        </authorList>
    </citation>
    <scope>NUCLEOTIDE SEQUENCE [LARGE SCALE GENOMIC DNA]</scope>
</reference>
<dbReference type="Proteomes" id="UP000595437">
    <property type="component" value="Chromosome 7"/>
</dbReference>
<protein>
    <submittedName>
        <fullName evidence="1">Uncharacterized protein</fullName>
    </submittedName>
</protein>
<organism evidence="1 2">
    <name type="scientific">Caligus rogercresseyi</name>
    <name type="common">Sea louse</name>
    <dbReference type="NCBI Taxonomy" id="217165"/>
    <lineage>
        <taxon>Eukaryota</taxon>
        <taxon>Metazoa</taxon>
        <taxon>Ecdysozoa</taxon>
        <taxon>Arthropoda</taxon>
        <taxon>Crustacea</taxon>
        <taxon>Multicrustacea</taxon>
        <taxon>Hexanauplia</taxon>
        <taxon>Copepoda</taxon>
        <taxon>Siphonostomatoida</taxon>
        <taxon>Caligidae</taxon>
        <taxon>Caligus</taxon>
    </lineage>
</organism>
<gene>
    <name evidence="1" type="ORF">FKW44_010609</name>
</gene>
<dbReference type="AlphaFoldDB" id="A0A7T8HHV1"/>
<evidence type="ECO:0000313" key="2">
    <source>
        <dbReference type="Proteomes" id="UP000595437"/>
    </source>
</evidence>
<keyword evidence="2" id="KW-1185">Reference proteome</keyword>
<dbReference type="EMBL" id="CP045896">
    <property type="protein sequence ID" value="QQP49815.1"/>
    <property type="molecule type" value="Genomic_DNA"/>
</dbReference>
<evidence type="ECO:0000313" key="1">
    <source>
        <dbReference type="EMBL" id="QQP49815.1"/>
    </source>
</evidence>
<name>A0A7T8HHV1_CALRO</name>
<accession>A0A7T8HHV1</accession>
<proteinExistence type="predicted"/>
<sequence length="52" mass="5859">MWTFFSLVGGALSTNPFVLLHEEAFGESIMAMGPLKKKLHSIFNNDKVWGNF</sequence>